<evidence type="ECO:0000256" key="8">
    <source>
        <dbReference type="ARBA" id="ARBA00034808"/>
    </source>
</evidence>
<dbReference type="CDD" id="cd17932">
    <property type="entry name" value="DEXQc_UvrD"/>
    <property type="match status" value="1"/>
</dbReference>
<dbReference type="InterPro" id="IPR014017">
    <property type="entry name" value="DNA_helicase_UvrD-like_C"/>
</dbReference>
<evidence type="ECO:0000256" key="2">
    <source>
        <dbReference type="ARBA" id="ARBA00022741"/>
    </source>
</evidence>
<protein>
    <recommendedName>
        <fullName evidence="8">DNA 3'-5' helicase</fullName>
        <ecNumber evidence="8">5.6.2.4</ecNumber>
    </recommendedName>
</protein>
<dbReference type="Pfam" id="PF00580">
    <property type="entry name" value="UvrD-helicase"/>
    <property type="match status" value="1"/>
</dbReference>
<dbReference type="InterPro" id="IPR000212">
    <property type="entry name" value="DNA_helicase_UvrD/REP"/>
</dbReference>
<dbReference type="InterPro" id="IPR014016">
    <property type="entry name" value="UvrD-like_ATP-bd"/>
</dbReference>
<dbReference type="PROSITE" id="PS51198">
    <property type="entry name" value="UVRD_HELICASE_ATP_BIND"/>
    <property type="match status" value="1"/>
</dbReference>
<feature type="domain" description="UvrD-like helicase ATP-binding" evidence="12">
    <location>
        <begin position="175"/>
        <end position="458"/>
    </location>
</feature>
<dbReference type="InterPro" id="IPR027417">
    <property type="entry name" value="P-loop_NTPase"/>
</dbReference>
<evidence type="ECO:0000256" key="1">
    <source>
        <dbReference type="ARBA" id="ARBA00009922"/>
    </source>
</evidence>
<keyword evidence="2 10" id="KW-0547">Nucleotide-binding</keyword>
<keyword evidence="5 10" id="KW-0067">ATP-binding</keyword>
<gene>
    <name evidence="14" type="ORF">P9H32_05495</name>
</gene>
<comment type="catalytic activity">
    <reaction evidence="9">
        <text>ATP + H2O = ADP + phosphate + H(+)</text>
        <dbReference type="Rhea" id="RHEA:13065"/>
        <dbReference type="ChEBI" id="CHEBI:15377"/>
        <dbReference type="ChEBI" id="CHEBI:15378"/>
        <dbReference type="ChEBI" id="CHEBI:30616"/>
        <dbReference type="ChEBI" id="CHEBI:43474"/>
        <dbReference type="ChEBI" id="CHEBI:456216"/>
        <dbReference type="EC" id="5.6.2.4"/>
    </reaction>
</comment>
<evidence type="ECO:0000256" key="9">
    <source>
        <dbReference type="ARBA" id="ARBA00048988"/>
    </source>
</evidence>
<dbReference type="PANTHER" id="PTHR11070">
    <property type="entry name" value="UVRD / RECB / PCRA DNA HELICASE FAMILY MEMBER"/>
    <property type="match status" value="1"/>
</dbReference>
<evidence type="ECO:0000313" key="14">
    <source>
        <dbReference type="EMBL" id="MDZ8118077.1"/>
    </source>
</evidence>
<reference evidence="14 15" key="1">
    <citation type="journal article" date="2024" name="Appl. Environ. Microbiol.">
        <title>Pontiella agarivorans sp. nov., a novel marine anaerobic bacterium capable of degrading macroalgal polysaccharides and fixing nitrogen.</title>
        <authorList>
            <person name="Liu N."/>
            <person name="Kivenson V."/>
            <person name="Peng X."/>
            <person name="Cui Z."/>
            <person name="Lankiewicz T.S."/>
            <person name="Gosselin K.M."/>
            <person name="English C.J."/>
            <person name="Blair E.M."/>
            <person name="O'Malley M.A."/>
            <person name="Valentine D.L."/>
        </authorList>
    </citation>
    <scope>NUCLEOTIDE SEQUENCE [LARGE SCALE GENOMIC DNA]</scope>
    <source>
        <strain evidence="14 15">NLcol2</strain>
    </source>
</reference>
<keyword evidence="3 10" id="KW-0378">Hydrolase</keyword>
<dbReference type="PROSITE" id="PS51217">
    <property type="entry name" value="UVRD_HELICASE_CTER"/>
    <property type="match status" value="1"/>
</dbReference>
<evidence type="ECO:0000256" key="6">
    <source>
        <dbReference type="ARBA" id="ARBA00023235"/>
    </source>
</evidence>
<feature type="compositionally biased region" description="Basic and acidic residues" evidence="11">
    <location>
        <begin position="143"/>
        <end position="154"/>
    </location>
</feature>
<feature type="region of interest" description="Disordered" evidence="11">
    <location>
        <begin position="130"/>
        <end position="154"/>
    </location>
</feature>
<comment type="caution">
    <text evidence="14">The sequence shown here is derived from an EMBL/GenBank/DDBJ whole genome shotgun (WGS) entry which is preliminary data.</text>
</comment>
<dbReference type="Proteomes" id="UP001290861">
    <property type="component" value="Unassembled WGS sequence"/>
</dbReference>
<evidence type="ECO:0000256" key="3">
    <source>
        <dbReference type="ARBA" id="ARBA00022801"/>
    </source>
</evidence>
<dbReference type="EMBL" id="JARVCO010000007">
    <property type="protein sequence ID" value="MDZ8118077.1"/>
    <property type="molecule type" value="Genomic_DNA"/>
</dbReference>
<dbReference type="Gene3D" id="1.10.10.160">
    <property type="match status" value="1"/>
</dbReference>
<evidence type="ECO:0000256" key="10">
    <source>
        <dbReference type="PROSITE-ProRule" id="PRU00560"/>
    </source>
</evidence>
<dbReference type="RefSeq" id="WP_322607877.1">
    <property type="nucleotide sequence ID" value="NZ_JARVCO010000007.1"/>
</dbReference>
<proteinExistence type="inferred from homology"/>
<comment type="similarity">
    <text evidence="1">Belongs to the helicase family. UvrD subfamily.</text>
</comment>
<keyword evidence="4 10" id="KW-0347">Helicase</keyword>
<evidence type="ECO:0000313" key="15">
    <source>
        <dbReference type="Proteomes" id="UP001290861"/>
    </source>
</evidence>
<keyword evidence="15" id="KW-1185">Reference proteome</keyword>
<evidence type="ECO:0000256" key="7">
    <source>
        <dbReference type="ARBA" id="ARBA00034617"/>
    </source>
</evidence>
<dbReference type="EC" id="5.6.2.4" evidence="8"/>
<comment type="catalytic activity">
    <reaction evidence="7">
        <text>Couples ATP hydrolysis with the unwinding of duplex DNA by translocating in the 3'-5' direction.</text>
        <dbReference type="EC" id="5.6.2.4"/>
    </reaction>
</comment>
<accession>A0ABU5MV48</accession>
<sequence length="815" mass="91941">MISDAAQSNGGGTSKEVYDLLKKHLMTNGIVYLPGQTGTYDGAAIEVQEPKPVSFKAVTELGDFGKGQVAFLCTSYHDEQIVIVDPGSTGLAADYTEKKIPVLVLEPESLIPGKRGVTRARFTKFITSGKGRSWHSFSQPETPPEKIKEAESDWKPPVRHKRNFVELAAEIDFENELNEEQLAAVQAPDGPTLVIAAAGTGKTRTLIYRLAYLATQKRVHPDHVLLLTFTNKAAREMLERTHQLVGNQFGSYDSGTFHSFANRVLRAGANRIGFGRDFTILDSDDAKKLMRTCIDDIGVSKKHFPKPEVLLSLFGVVSGRMGDLNAAIDEEFEYSDVEADDVIKAHNLYQQKKKASNAMDFDDLLIYAHKLLLEHEDIRHHYQEEFKYVLVDEYQDTNAIQAELVHLLVQTHGNLMVVGDDFQSIYSWRGADFRNFLEFEKTYPGTQTFKLQTNYRSTPEILDVANEVIAGNPEQFQKELKAVRESDVLPKLAKVRDGSVQARYVIEKANELRRKGIALSDMCVLYRSHFHAMELEMELNRAGMAYSLTSGVRFFEKAHIKDVCSTLQLLVNPANELAFSRLVQLFPKVGAKTASKIFKKLGGRINLQRPEACAEVLAALPAAAKADWEKIQDIFVAYREENLVNDPGEIIFRFVKAFYKEYMVENFDNHKFRQEDIDGLIDFTVKFDSTELFLQEIALLTNMDAEGGNAPAEEEQRDAIRLSTVHQAKGLEWKVVFILFVNEDMFPSKKSVEENGDAEERRLFYVAVTRAEDELYICSPMVRRQRDGGMIFLDPSRFISEIPADLLEVDGGGFY</sequence>
<dbReference type="Gene3D" id="1.10.486.10">
    <property type="entry name" value="PCRA, domain 4"/>
    <property type="match status" value="1"/>
</dbReference>
<organism evidence="14 15">
    <name type="scientific">Pontiella agarivorans</name>
    <dbReference type="NCBI Taxonomy" id="3038953"/>
    <lineage>
        <taxon>Bacteria</taxon>
        <taxon>Pseudomonadati</taxon>
        <taxon>Kiritimatiellota</taxon>
        <taxon>Kiritimatiellia</taxon>
        <taxon>Kiritimatiellales</taxon>
        <taxon>Pontiellaceae</taxon>
        <taxon>Pontiella</taxon>
    </lineage>
</organism>
<feature type="binding site" evidence="10">
    <location>
        <begin position="196"/>
        <end position="203"/>
    </location>
    <ligand>
        <name>ATP</name>
        <dbReference type="ChEBI" id="CHEBI:30616"/>
    </ligand>
</feature>
<dbReference type="SUPFAM" id="SSF52540">
    <property type="entry name" value="P-loop containing nucleoside triphosphate hydrolases"/>
    <property type="match status" value="1"/>
</dbReference>
<dbReference type="PANTHER" id="PTHR11070:SF3">
    <property type="entry name" value="DNA 3'-5' HELICASE"/>
    <property type="match status" value="1"/>
</dbReference>
<dbReference type="Gene3D" id="3.40.50.300">
    <property type="entry name" value="P-loop containing nucleotide triphosphate hydrolases"/>
    <property type="match status" value="2"/>
</dbReference>
<keyword evidence="6" id="KW-0413">Isomerase</keyword>
<dbReference type="CDD" id="cd18807">
    <property type="entry name" value="SF1_C_UvrD"/>
    <property type="match status" value="1"/>
</dbReference>
<evidence type="ECO:0000256" key="5">
    <source>
        <dbReference type="ARBA" id="ARBA00022840"/>
    </source>
</evidence>
<dbReference type="GO" id="GO:0016787">
    <property type="term" value="F:hydrolase activity"/>
    <property type="evidence" value="ECO:0007669"/>
    <property type="project" value="UniProtKB-KW"/>
</dbReference>
<feature type="domain" description="UvrD-like helicase C-terminal" evidence="13">
    <location>
        <begin position="459"/>
        <end position="730"/>
    </location>
</feature>
<evidence type="ECO:0000259" key="12">
    <source>
        <dbReference type="PROSITE" id="PS51198"/>
    </source>
</evidence>
<evidence type="ECO:0000256" key="4">
    <source>
        <dbReference type="ARBA" id="ARBA00022806"/>
    </source>
</evidence>
<dbReference type="InterPro" id="IPR013986">
    <property type="entry name" value="DExx_box_DNA_helicase_dom_sf"/>
</dbReference>
<dbReference type="Pfam" id="PF13361">
    <property type="entry name" value="UvrD_C"/>
    <property type="match status" value="1"/>
</dbReference>
<name>A0ABU5MV48_9BACT</name>
<evidence type="ECO:0000256" key="11">
    <source>
        <dbReference type="SAM" id="MobiDB-lite"/>
    </source>
</evidence>
<evidence type="ECO:0000259" key="13">
    <source>
        <dbReference type="PROSITE" id="PS51217"/>
    </source>
</evidence>
<dbReference type="GO" id="GO:0004386">
    <property type="term" value="F:helicase activity"/>
    <property type="evidence" value="ECO:0007669"/>
    <property type="project" value="UniProtKB-KW"/>
</dbReference>